<feature type="transmembrane region" description="Helical" evidence="7">
    <location>
        <begin position="311"/>
        <end position="337"/>
    </location>
</feature>
<comment type="caution">
    <text evidence="9">The sequence shown here is derived from an EMBL/GenBank/DDBJ whole genome shotgun (WGS) entry which is preliminary data.</text>
</comment>
<evidence type="ECO:0000256" key="6">
    <source>
        <dbReference type="ARBA" id="ARBA00023136"/>
    </source>
</evidence>
<dbReference type="RefSeq" id="WP_069295140.1">
    <property type="nucleotide sequence ID" value="NZ_MCRI01000003.1"/>
</dbReference>
<dbReference type="PANTHER" id="PTHR43302:SF5">
    <property type="entry name" value="TRANSPORTER ARSB-RELATED"/>
    <property type="match status" value="1"/>
</dbReference>
<evidence type="ECO:0000256" key="7">
    <source>
        <dbReference type="SAM" id="Phobius"/>
    </source>
</evidence>
<keyword evidence="6 7" id="KW-0472">Membrane</keyword>
<dbReference type="GO" id="GO:0055085">
    <property type="term" value="P:transmembrane transport"/>
    <property type="evidence" value="ECO:0007669"/>
    <property type="project" value="InterPro"/>
</dbReference>
<name>A0A1E3GUN0_9GAMM</name>
<feature type="domain" description="Citrate transporter-like" evidence="8">
    <location>
        <begin position="29"/>
        <end position="338"/>
    </location>
</feature>
<evidence type="ECO:0000313" key="9">
    <source>
        <dbReference type="EMBL" id="ODN67760.1"/>
    </source>
</evidence>
<dbReference type="Proteomes" id="UP000094379">
    <property type="component" value="Unassembled WGS sequence"/>
</dbReference>
<feature type="transmembrane region" description="Helical" evidence="7">
    <location>
        <begin position="245"/>
        <end position="261"/>
    </location>
</feature>
<evidence type="ECO:0000256" key="3">
    <source>
        <dbReference type="ARBA" id="ARBA00022475"/>
    </source>
</evidence>
<feature type="transmembrane region" description="Helical" evidence="7">
    <location>
        <begin position="389"/>
        <end position="407"/>
    </location>
</feature>
<evidence type="ECO:0000256" key="2">
    <source>
        <dbReference type="ARBA" id="ARBA00022448"/>
    </source>
</evidence>
<dbReference type="InterPro" id="IPR004680">
    <property type="entry name" value="Cit_transptr-like_dom"/>
</dbReference>
<organism evidence="9 10">
    <name type="scientific">Methylophaga muralis</name>
    <dbReference type="NCBI Taxonomy" id="291169"/>
    <lineage>
        <taxon>Bacteria</taxon>
        <taxon>Pseudomonadati</taxon>
        <taxon>Pseudomonadota</taxon>
        <taxon>Gammaproteobacteria</taxon>
        <taxon>Thiotrichales</taxon>
        <taxon>Piscirickettsiaceae</taxon>
        <taxon>Methylophaga</taxon>
    </lineage>
</organism>
<keyword evidence="3" id="KW-1003">Cell membrane</keyword>
<dbReference type="PATRIC" id="fig|291169.3.peg.598"/>
<feature type="transmembrane region" description="Helical" evidence="7">
    <location>
        <begin position="221"/>
        <end position="239"/>
    </location>
</feature>
<proteinExistence type="predicted"/>
<feature type="transmembrane region" description="Helical" evidence="7">
    <location>
        <begin position="6"/>
        <end position="25"/>
    </location>
</feature>
<gene>
    <name evidence="9" type="primary">ybiR</name>
    <name evidence="9" type="ORF">A9E74_00596</name>
</gene>
<feature type="transmembrane region" description="Helical" evidence="7">
    <location>
        <begin position="62"/>
        <end position="85"/>
    </location>
</feature>
<evidence type="ECO:0000256" key="5">
    <source>
        <dbReference type="ARBA" id="ARBA00022989"/>
    </source>
</evidence>
<feature type="transmembrane region" description="Helical" evidence="7">
    <location>
        <begin position="97"/>
        <end position="122"/>
    </location>
</feature>
<feature type="transmembrane region" description="Helical" evidence="7">
    <location>
        <begin position="349"/>
        <end position="369"/>
    </location>
</feature>
<keyword evidence="4 7" id="KW-0812">Transmembrane</keyword>
<accession>A0A1E3GUN0</accession>
<keyword evidence="10" id="KW-1185">Reference proteome</keyword>
<dbReference type="Pfam" id="PF03600">
    <property type="entry name" value="CitMHS"/>
    <property type="match status" value="1"/>
</dbReference>
<sequence length="413" mass="44425">MPLPDILVLSVFLIVYYVMAVGKLPGLSADRTGIAMAGAFMLIALGAVGVNELPEIIEFPTLLMLFVLMLLAAHFAAANSFNVLSQWLSYRADRPKLLLAGVVISGGGLSMVLVNDIVVFAFTPVLCMALMRQGLDPRPYLLALAGAANAGSAVSLIGNPQNILIGSVGALSIHDYFLLTIVPVLLALGVVYAVVNRVWCNQLQQATTIRYWEDDHTADRWLFIKSLLATMILIVLLILFSQFRYQIALGVVLFLLLGRVIKTDRLLKEVDLPLLVLIASLFVVTAAFSALPMTGSAVSYLETQGWLPDRLAVLIPFSLIASNTIGNVPAVMLLLGVTENLSVITLQGLALFSTLAGNLLLTGSLANIIVAERASSQGVKLGFMDFMRVGIPITVLSMVPAALWFSWATGMPW</sequence>
<feature type="transmembrane region" description="Helical" evidence="7">
    <location>
        <begin position="32"/>
        <end position="50"/>
    </location>
</feature>
<feature type="transmembrane region" description="Helical" evidence="7">
    <location>
        <begin position="176"/>
        <end position="200"/>
    </location>
</feature>
<evidence type="ECO:0000313" key="10">
    <source>
        <dbReference type="Proteomes" id="UP000094379"/>
    </source>
</evidence>
<dbReference type="PANTHER" id="PTHR43302">
    <property type="entry name" value="TRANSPORTER ARSB-RELATED"/>
    <property type="match status" value="1"/>
</dbReference>
<evidence type="ECO:0000256" key="1">
    <source>
        <dbReference type="ARBA" id="ARBA00004651"/>
    </source>
</evidence>
<dbReference type="EMBL" id="MCRI01000003">
    <property type="protein sequence ID" value="ODN67760.1"/>
    <property type="molecule type" value="Genomic_DNA"/>
</dbReference>
<evidence type="ECO:0000256" key="4">
    <source>
        <dbReference type="ARBA" id="ARBA00022692"/>
    </source>
</evidence>
<feature type="transmembrane region" description="Helical" evidence="7">
    <location>
        <begin position="273"/>
        <end position="291"/>
    </location>
</feature>
<comment type="subcellular location">
    <subcellularLocation>
        <location evidence="1">Cell membrane</location>
        <topology evidence="1">Multi-pass membrane protein</topology>
    </subcellularLocation>
</comment>
<evidence type="ECO:0000259" key="8">
    <source>
        <dbReference type="Pfam" id="PF03600"/>
    </source>
</evidence>
<dbReference type="GO" id="GO:0005886">
    <property type="term" value="C:plasma membrane"/>
    <property type="evidence" value="ECO:0007669"/>
    <property type="project" value="UniProtKB-SubCell"/>
</dbReference>
<dbReference type="AlphaFoldDB" id="A0A1E3GUN0"/>
<keyword evidence="5 7" id="KW-1133">Transmembrane helix</keyword>
<reference evidence="9 10" key="1">
    <citation type="submission" date="2016-07" db="EMBL/GenBank/DDBJ databases">
        <title>Draft Genome Sequence of Methylophaga muralis Bur 1.</title>
        <authorList>
            <person name="Vasilenko O.V."/>
            <person name="Doronina N.V."/>
            <person name="Shmareva M.N."/>
            <person name="Tarlachkov S.V."/>
            <person name="Mustakhimov I."/>
            <person name="Trotsenko Y.A."/>
        </authorList>
    </citation>
    <scope>NUCLEOTIDE SEQUENCE [LARGE SCALE GENOMIC DNA]</scope>
    <source>
        <strain evidence="9 10">Bur 1</strain>
    </source>
</reference>
<keyword evidence="2" id="KW-0813">Transport</keyword>
<protein>
    <submittedName>
        <fullName evidence="9">Inner membrane protein YbiR</fullName>
    </submittedName>
</protein>